<dbReference type="PANTHER" id="PTHR12231:SF253">
    <property type="entry name" value="DPR-INTERACTING PROTEIN ETA, ISOFORM B-RELATED"/>
    <property type="match status" value="1"/>
</dbReference>
<evidence type="ECO:0000256" key="1">
    <source>
        <dbReference type="ARBA" id="ARBA00022737"/>
    </source>
</evidence>
<keyword evidence="1" id="KW-0677">Repeat</keyword>
<gene>
    <name evidence="5" type="ORF">TDIB3V08_LOCUS9101</name>
</gene>
<dbReference type="PROSITE" id="PS50835">
    <property type="entry name" value="IG_LIKE"/>
    <property type="match status" value="1"/>
</dbReference>
<dbReference type="AlphaFoldDB" id="A0A7R8VU69"/>
<organism evidence="5">
    <name type="scientific">Timema douglasi</name>
    <name type="common">Walking stick</name>
    <dbReference type="NCBI Taxonomy" id="61478"/>
    <lineage>
        <taxon>Eukaryota</taxon>
        <taxon>Metazoa</taxon>
        <taxon>Ecdysozoa</taxon>
        <taxon>Arthropoda</taxon>
        <taxon>Hexapoda</taxon>
        <taxon>Insecta</taxon>
        <taxon>Pterygota</taxon>
        <taxon>Neoptera</taxon>
        <taxon>Polyneoptera</taxon>
        <taxon>Phasmatodea</taxon>
        <taxon>Timematodea</taxon>
        <taxon>Timematoidea</taxon>
        <taxon>Timematidae</taxon>
        <taxon>Timema</taxon>
    </lineage>
</organism>
<dbReference type="InterPro" id="IPR007110">
    <property type="entry name" value="Ig-like_dom"/>
</dbReference>
<evidence type="ECO:0000313" key="5">
    <source>
        <dbReference type="EMBL" id="CAD7202923.1"/>
    </source>
</evidence>
<keyword evidence="2" id="KW-1015">Disulfide bond</keyword>
<dbReference type="SUPFAM" id="SSF48726">
    <property type="entry name" value="Immunoglobulin"/>
    <property type="match status" value="1"/>
</dbReference>
<evidence type="ECO:0000256" key="2">
    <source>
        <dbReference type="ARBA" id="ARBA00023157"/>
    </source>
</evidence>
<protein>
    <recommendedName>
        <fullName evidence="4">Ig-like domain-containing protein</fullName>
    </recommendedName>
</protein>
<dbReference type="Gene3D" id="2.60.40.10">
    <property type="entry name" value="Immunoglobulins"/>
    <property type="match status" value="2"/>
</dbReference>
<keyword evidence="3" id="KW-0393">Immunoglobulin domain</keyword>
<name>A0A7R8VU69_TIMDO</name>
<dbReference type="InterPro" id="IPR013783">
    <property type="entry name" value="Ig-like_fold"/>
</dbReference>
<feature type="domain" description="Ig-like" evidence="4">
    <location>
        <begin position="159"/>
        <end position="243"/>
    </location>
</feature>
<reference evidence="5" key="1">
    <citation type="submission" date="2020-11" db="EMBL/GenBank/DDBJ databases">
        <authorList>
            <person name="Tran Van P."/>
        </authorList>
    </citation>
    <scope>NUCLEOTIDE SEQUENCE</scope>
</reference>
<accession>A0A7R8VU69</accession>
<sequence>MKAIVDRKMHGSGRPSFEREGLSTLGMSSMMWRSTICDAPGQRRSIESSVKACLNIFHRSSVYLSGPVGATVYLSMIQRPCLTVLLSVYVPEALSHCLVVCLCSRGPVSQSCCLSMIQRPCLTVLLSVYVPEALSCLSMFQRPCLTVLLSVYVPEAMYPRFAEKISNVTVTVGRDALLACVVDNLRGYKNKWSRDQDPDVFMEHTINFYPNSLISGPDRYGTVLCSLSRPLYEEAGFKSRRGSPGLVVCTQMSSICYYSVEPSWWSRGLVRPSSVGLDCQCVLCLQVAWVRVDTQTILSIHHNVITQNPRISLSYNDHRSWYLHIKNVHETDRGWYMCQVNTDPMRSRQGYLQVVGIENNVLQMSSISIHTLLTDILLWVYISSRTKYCFTRELQPRDHVTRLASATTRLETMADDTELSVLVCRGVESSS</sequence>
<proteinExistence type="predicted"/>
<dbReference type="InterPro" id="IPR036179">
    <property type="entry name" value="Ig-like_dom_sf"/>
</dbReference>
<dbReference type="EMBL" id="OA569941">
    <property type="protein sequence ID" value="CAD7202923.1"/>
    <property type="molecule type" value="Genomic_DNA"/>
</dbReference>
<evidence type="ECO:0000256" key="3">
    <source>
        <dbReference type="ARBA" id="ARBA00023319"/>
    </source>
</evidence>
<evidence type="ECO:0000259" key="4">
    <source>
        <dbReference type="PROSITE" id="PS50835"/>
    </source>
</evidence>
<dbReference type="InterPro" id="IPR051170">
    <property type="entry name" value="Neural/epithelial_adhesion"/>
</dbReference>
<dbReference type="PANTHER" id="PTHR12231">
    <property type="entry name" value="CTX-RELATED TYPE I TRANSMEMBRANE PROTEIN"/>
    <property type="match status" value="1"/>
</dbReference>
<dbReference type="GO" id="GO:0043005">
    <property type="term" value="C:neuron projection"/>
    <property type="evidence" value="ECO:0007669"/>
    <property type="project" value="TreeGrafter"/>
</dbReference>